<sequence length="87" mass="9841">MVSSVLCFCSLFSFLLIPTFPSILFLFSIPHSTVCRLIMFDFPFYHCFLLLLTLSIECIHATRDHANPSKPSFSSAIAPFFAVTLFL</sequence>
<feature type="transmembrane region" description="Helical" evidence="1">
    <location>
        <begin position="42"/>
        <end position="62"/>
    </location>
</feature>
<dbReference type="AlphaFoldDB" id="A0AA36GVG9"/>
<dbReference type="EMBL" id="CATQJL010000223">
    <property type="protein sequence ID" value="CAJ0599116.1"/>
    <property type="molecule type" value="Genomic_DNA"/>
</dbReference>
<evidence type="ECO:0000256" key="1">
    <source>
        <dbReference type="SAM" id="Phobius"/>
    </source>
</evidence>
<keyword evidence="3" id="KW-1185">Reference proteome</keyword>
<proteinExistence type="predicted"/>
<protein>
    <submittedName>
        <fullName evidence="2">Uncharacterized protein</fullName>
    </submittedName>
</protein>
<comment type="caution">
    <text evidence="2">The sequence shown here is derived from an EMBL/GenBank/DDBJ whole genome shotgun (WGS) entry which is preliminary data.</text>
</comment>
<organism evidence="2 3">
    <name type="scientific">Cylicocyclus nassatus</name>
    <name type="common">Nematode worm</name>
    <dbReference type="NCBI Taxonomy" id="53992"/>
    <lineage>
        <taxon>Eukaryota</taxon>
        <taxon>Metazoa</taxon>
        <taxon>Ecdysozoa</taxon>
        <taxon>Nematoda</taxon>
        <taxon>Chromadorea</taxon>
        <taxon>Rhabditida</taxon>
        <taxon>Rhabditina</taxon>
        <taxon>Rhabditomorpha</taxon>
        <taxon>Strongyloidea</taxon>
        <taxon>Strongylidae</taxon>
        <taxon>Cylicocyclus</taxon>
    </lineage>
</organism>
<keyword evidence="1" id="KW-0812">Transmembrane</keyword>
<keyword evidence="1" id="KW-1133">Transmembrane helix</keyword>
<dbReference type="Proteomes" id="UP001176961">
    <property type="component" value="Unassembled WGS sequence"/>
</dbReference>
<reference evidence="2" key="1">
    <citation type="submission" date="2023-07" db="EMBL/GenBank/DDBJ databases">
        <authorList>
            <consortium name="CYATHOMIX"/>
        </authorList>
    </citation>
    <scope>NUCLEOTIDE SEQUENCE</scope>
    <source>
        <strain evidence="2">N/A</strain>
    </source>
</reference>
<accession>A0AA36GVG9</accession>
<name>A0AA36GVG9_CYLNA</name>
<gene>
    <name evidence="2" type="ORF">CYNAS_LOCUS11099</name>
</gene>
<evidence type="ECO:0000313" key="2">
    <source>
        <dbReference type="EMBL" id="CAJ0599116.1"/>
    </source>
</evidence>
<evidence type="ECO:0000313" key="3">
    <source>
        <dbReference type="Proteomes" id="UP001176961"/>
    </source>
</evidence>
<keyword evidence="1" id="KW-0472">Membrane</keyword>